<dbReference type="Pfam" id="PF13476">
    <property type="entry name" value="AAA_23"/>
    <property type="match status" value="1"/>
</dbReference>
<accession>A0ABZ2USK0</accession>
<sequence length="104" mass="11789">MAYIYSDLDTKNSKWFIKDTTRATLLSIKLTKGQIRGLENVTVDFRYPITAIAGRNGSGKTTVLALAACAFHNNDKGFKLPGRTNSYYTFPDFFIQIEEERDVK</sequence>
<gene>
    <name evidence="2" type="ORF">WJM97_14030</name>
</gene>
<protein>
    <submittedName>
        <fullName evidence="2">ATP-binding protein</fullName>
    </submittedName>
</protein>
<dbReference type="GO" id="GO:0005524">
    <property type="term" value="F:ATP binding"/>
    <property type="evidence" value="ECO:0007669"/>
    <property type="project" value="UniProtKB-KW"/>
</dbReference>
<feature type="domain" description="Rad50/SbcC-type AAA" evidence="1">
    <location>
        <begin position="35"/>
        <end position="69"/>
    </location>
</feature>
<reference evidence="2 3" key="1">
    <citation type="submission" date="2024-04" db="EMBL/GenBank/DDBJ databases">
        <title>Okeanomitos corallinicola gen. &amp; sp. nov. (Nostocales, Cyanobacteria), a new toxic marine heterocyst-forming cyanobacterium from a coral reef.</title>
        <authorList>
            <person name="Li H."/>
            <person name="Li R."/>
            <person name="Kang J."/>
            <person name="Hii K.S."/>
            <person name="Mohamed H.F."/>
            <person name="Xu X."/>
            <person name="Luo Z."/>
        </authorList>
    </citation>
    <scope>NUCLEOTIDE SEQUENCE [LARGE SCALE GENOMIC DNA]</scope>
    <source>
        <strain evidence="2 3">TIOX110</strain>
    </source>
</reference>
<dbReference type="SUPFAM" id="SSF52540">
    <property type="entry name" value="P-loop containing nucleoside triphosphate hydrolases"/>
    <property type="match status" value="1"/>
</dbReference>
<proteinExistence type="predicted"/>
<dbReference type="InterPro" id="IPR038729">
    <property type="entry name" value="Rad50/SbcC_AAA"/>
</dbReference>
<dbReference type="InterPro" id="IPR027417">
    <property type="entry name" value="P-loop_NTPase"/>
</dbReference>
<keyword evidence="3" id="KW-1185">Reference proteome</keyword>
<dbReference type="RefSeq" id="WP_353929429.1">
    <property type="nucleotide sequence ID" value="NZ_CP150886.1"/>
</dbReference>
<dbReference type="Proteomes" id="UP001483337">
    <property type="component" value="Chromosome"/>
</dbReference>
<keyword evidence="2" id="KW-0067">ATP-binding</keyword>
<organism evidence="2 3">
    <name type="scientific">Okeanomitos corallinicola TIOX110</name>
    <dbReference type="NCBI Taxonomy" id="3133117"/>
    <lineage>
        <taxon>Bacteria</taxon>
        <taxon>Bacillati</taxon>
        <taxon>Cyanobacteriota</taxon>
        <taxon>Cyanophyceae</taxon>
        <taxon>Nostocales</taxon>
        <taxon>Aphanizomenonaceae</taxon>
        <taxon>Okeanomitos</taxon>
    </lineage>
</organism>
<evidence type="ECO:0000313" key="3">
    <source>
        <dbReference type="Proteomes" id="UP001483337"/>
    </source>
</evidence>
<dbReference type="EMBL" id="CP150886">
    <property type="protein sequence ID" value="WZB86515.1"/>
    <property type="molecule type" value="Genomic_DNA"/>
</dbReference>
<evidence type="ECO:0000313" key="2">
    <source>
        <dbReference type="EMBL" id="WZB86515.1"/>
    </source>
</evidence>
<keyword evidence="2" id="KW-0547">Nucleotide-binding</keyword>
<name>A0ABZ2USK0_9CYAN</name>
<dbReference type="Gene3D" id="3.40.50.300">
    <property type="entry name" value="P-loop containing nucleotide triphosphate hydrolases"/>
    <property type="match status" value="1"/>
</dbReference>
<evidence type="ECO:0000259" key="1">
    <source>
        <dbReference type="Pfam" id="PF13476"/>
    </source>
</evidence>